<dbReference type="EMBL" id="FNDT01000003">
    <property type="protein sequence ID" value="SDH84385.1"/>
    <property type="molecule type" value="Genomic_DNA"/>
</dbReference>
<gene>
    <name evidence="2" type="ORF">SAMN04488693_103153</name>
</gene>
<dbReference type="InterPro" id="IPR036705">
    <property type="entry name" value="Ribosyl_crysJ1_sf"/>
</dbReference>
<dbReference type="AlphaFoldDB" id="A0A1G8FQJ8"/>
<dbReference type="InterPro" id="IPR005502">
    <property type="entry name" value="Ribosyl_crysJ1"/>
</dbReference>
<protein>
    <submittedName>
        <fullName evidence="2">ADP-ribosylglycohydrolase</fullName>
    </submittedName>
</protein>
<proteinExistence type="predicted"/>
<dbReference type="Proteomes" id="UP000199258">
    <property type="component" value="Unassembled WGS sequence"/>
</dbReference>
<evidence type="ECO:0000313" key="2">
    <source>
        <dbReference type="EMBL" id="SDH84385.1"/>
    </source>
</evidence>
<keyword evidence="3" id="KW-1185">Reference proteome</keyword>
<organism evidence="2 3">
    <name type="scientific">Arthrobacter subterraneus</name>
    <dbReference type="NCBI Taxonomy" id="335973"/>
    <lineage>
        <taxon>Bacteria</taxon>
        <taxon>Bacillati</taxon>
        <taxon>Actinomycetota</taxon>
        <taxon>Actinomycetes</taxon>
        <taxon>Micrococcales</taxon>
        <taxon>Micrococcaceae</taxon>
        <taxon>Arthrobacter</taxon>
    </lineage>
</organism>
<dbReference type="STRING" id="335973.SAMN04488693_103153"/>
<name>A0A1G8FQJ8_9MICC</name>
<keyword evidence="2" id="KW-0378">Hydrolase</keyword>
<evidence type="ECO:0000256" key="1">
    <source>
        <dbReference type="SAM" id="MobiDB-lite"/>
    </source>
</evidence>
<feature type="compositionally biased region" description="Basic and acidic residues" evidence="1">
    <location>
        <begin position="72"/>
        <end position="84"/>
    </location>
</feature>
<dbReference type="Pfam" id="PF03747">
    <property type="entry name" value="ADP_ribosyl_GH"/>
    <property type="match status" value="1"/>
</dbReference>
<reference evidence="2 3" key="1">
    <citation type="submission" date="2016-10" db="EMBL/GenBank/DDBJ databases">
        <authorList>
            <person name="de Groot N.N."/>
        </authorList>
    </citation>
    <scope>NUCLEOTIDE SEQUENCE [LARGE SCALE GENOMIC DNA]</scope>
    <source>
        <strain evidence="2 3">NP_1H</strain>
    </source>
</reference>
<dbReference type="GO" id="GO:0016787">
    <property type="term" value="F:hydrolase activity"/>
    <property type="evidence" value="ECO:0007669"/>
    <property type="project" value="UniProtKB-KW"/>
</dbReference>
<evidence type="ECO:0000313" key="3">
    <source>
        <dbReference type="Proteomes" id="UP000199258"/>
    </source>
</evidence>
<dbReference type="Gene3D" id="1.10.4080.10">
    <property type="entry name" value="ADP-ribosylation/Crystallin J1"/>
    <property type="match status" value="1"/>
</dbReference>
<accession>A0A1G8FQJ8</accession>
<feature type="region of interest" description="Disordered" evidence="1">
    <location>
        <begin position="60"/>
        <end position="117"/>
    </location>
</feature>
<sequence length="291" mass="29870">MEAAAGSPEEFHFGDAAHLALYTVDGLTEALEWANDGVAADEAACLWLAYLRWLRIQGEAPPSSAPSPPARWLDRQDVPHRRSQPDTATVRALASGEMGSRQRPLERDDDGPGALQRSAPFGLVANVPPEWIEKLALDAAAITHGNPLAQIPAAVLARLIHGITFKEQSLEDGISAAAQHAAALGSTDLSALLQSPDTAQQERADAAGVLGEAVGLVLSTANDDGAASFRALLTAGGKLEGPAASVVGSVAGSIAGALHGDHSLPPDARQRLAGADIVEEVAAGFASAMGV</sequence>
<dbReference type="SUPFAM" id="SSF101478">
    <property type="entry name" value="ADP-ribosylglycohydrolase"/>
    <property type="match status" value="1"/>
</dbReference>